<dbReference type="EMBL" id="PDCK01000041">
    <property type="protein sequence ID" value="PRQ41910.1"/>
    <property type="molecule type" value="Genomic_DNA"/>
</dbReference>
<dbReference type="GO" id="GO:0005576">
    <property type="term" value="C:extracellular region"/>
    <property type="evidence" value="ECO:0007669"/>
    <property type="project" value="TreeGrafter"/>
</dbReference>
<dbReference type="InterPro" id="IPR033121">
    <property type="entry name" value="PEPTIDASE_A1"/>
</dbReference>
<evidence type="ECO:0000313" key="9">
    <source>
        <dbReference type="Proteomes" id="UP000238479"/>
    </source>
</evidence>
<dbReference type="InterPro" id="IPR032861">
    <property type="entry name" value="TAXi_N"/>
</dbReference>
<dbReference type="Pfam" id="PF14543">
    <property type="entry name" value="TAXi_N"/>
    <property type="match status" value="1"/>
</dbReference>
<evidence type="ECO:0000256" key="3">
    <source>
        <dbReference type="ARBA" id="ARBA00022750"/>
    </source>
</evidence>
<keyword evidence="2" id="KW-0645">Protease</keyword>
<sequence length="450" mass="49627">MATFCHYTIVVITIFFFHLVYCSVTATSNINNNNGGFSANLIRRNSPNSPLYRHKNNKVFRRLIGGDMLGYPLQTDPISGMHILKLSVGTPPSDIYVVADTGSDLLWTQCKPCNTCSNTNHTMFDPRKSSTYRNITCSEKECRFVDDSKPSSQSPSFCRKHPTRMCAYNMTYADSTSTIGVLAKETVTLTSRTGEVVTLEDIVFGCGHLTYEHVSTGNEMGIIGLGRGPLSFVSQIAPHVGGNKFSYCLVPTHSDPKFESKIHFGNGSEVLGEGVVSTPLPDDKYGYTVVVEGISIGNEFVSFNSTVKPLKKFKMVVDSGASIGHLPRDIWDRVITQLNKTLDPELEPSIVYDATQDKTHYLSFNSMTIPDEPKVAFHFMGGGKLELMAEQIFIKSPQDEKKVFFGIGSMDIFSEVNFGVFGANLQGNLLIGYDLDRNVASFKPTNCLIA</sequence>
<evidence type="ECO:0000256" key="2">
    <source>
        <dbReference type="ARBA" id="ARBA00022670"/>
    </source>
</evidence>
<dbReference type="InterPro" id="IPR032799">
    <property type="entry name" value="TAXi_C"/>
</dbReference>
<evidence type="ECO:0000313" key="8">
    <source>
        <dbReference type="EMBL" id="PRQ41910.1"/>
    </source>
</evidence>
<evidence type="ECO:0000256" key="1">
    <source>
        <dbReference type="ARBA" id="ARBA00007447"/>
    </source>
</evidence>
<dbReference type="GO" id="GO:0004190">
    <property type="term" value="F:aspartic-type endopeptidase activity"/>
    <property type="evidence" value="ECO:0007669"/>
    <property type="project" value="UniProtKB-KW"/>
</dbReference>
<reference evidence="8 9" key="1">
    <citation type="journal article" date="2018" name="Nat. Genet.">
        <title>The Rosa genome provides new insights in the design of modern roses.</title>
        <authorList>
            <person name="Bendahmane M."/>
        </authorList>
    </citation>
    <scope>NUCLEOTIDE SEQUENCE [LARGE SCALE GENOMIC DNA]</scope>
    <source>
        <strain evidence="9">cv. Old Blush</strain>
    </source>
</reference>
<keyword evidence="5" id="KW-0325">Glycoprotein</keyword>
<dbReference type="InterPro" id="IPR051708">
    <property type="entry name" value="Plant_Aspart_Prot_A1"/>
</dbReference>
<accession>A0A2P6R656</accession>
<feature type="signal peptide" evidence="6">
    <location>
        <begin position="1"/>
        <end position="22"/>
    </location>
</feature>
<evidence type="ECO:0000256" key="5">
    <source>
        <dbReference type="ARBA" id="ARBA00023180"/>
    </source>
</evidence>
<keyword evidence="3" id="KW-0064">Aspartyl protease</keyword>
<dbReference type="InterPro" id="IPR021109">
    <property type="entry name" value="Peptidase_aspartic_dom_sf"/>
</dbReference>
<dbReference type="PANTHER" id="PTHR47967:SF39">
    <property type="entry name" value="ASPARTYL PROTEASE FAMILY PROTEIN, PUTATIVE-RELATED"/>
    <property type="match status" value="1"/>
</dbReference>
<comment type="caution">
    <text evidence="8">The sequence shown here is derived from an EMBL/GenBank/DDBJ whole genome shotgun (WGS) entry which is preliminary data.</text>
</comment>
<dbReference type="SUPFAM" id="SSF50630">
    <property type="entry name" value="Acid proteases"/>
    <property type="match status" value="1"/>
</dbReference>
<organism evidence="8 9">
    <name type="scientific">Rosa chinensis</name>
    <name type="common">China rose</name>
    <dbReference type="NCBI Taxonomy" id="74649"/>
    <lineage>
        <taxon>Eukaryota</taxon>
        <taxon>Viridiplantae</taxon>
        <taxon>Streptophyta</taxon>
        <taxon>Embryophyta</taxon>
        <taxon>Tracheophyta</taxon>
        <taxon>Spermatophyta</taxon>
        <taxon>Magnoliopsida</taxon>
        <taxon>eudicotyledons</taxon>
        <taxon>Gunneridae</taxon>
        <taxon>Pentapetalae</taxon>
        <taxon>rosids</taxon>
        <taxon>fabids</taxon>
        <taxon>Rosales</taxon>
        <taxon>Rosaceae</taxon>
        <taxon>Rosoideae</taxon>
        <taxon>Rosoideae incertae sedis</taxon>
        <taxon>Rosa</taxon>
    </lineage>
</organism>
<dbReference type="Pfam" id="PF14541">
    <property type="entry name" value="TAXi_C"/>
    <property type="match status" value="1"/>
</dbReference>
<dbReference type="PROSITE" id="PS51767">
    <property type="entry name" value="PEPTIDASE_A1"/>
    <property type="match status" value="1"/>
</dbReference>
<keyword evidence="6" id="KW-0732">Signal</keyword>
<gene>
    <name evidence="8" type="ORF">RchiOBHm_Chr3g0451881</name>
</gene>
<dbReference type="InterPro" id="IPR034161">
    <property type="entry name" value="Pepsin-like_plant"/>
</dbReference>
<evidence type="ECO:0000256" key="4">
    <source>
        <dbReference type="ARBA" id="ARBA00022801"/>
    </source>
</evidence>
<dbReference type="CDD" id="cd05476">
    <property type="entry name" value="pepsin_A_like_plant"/>
    <property type="match status" value="1"/>
</dbReference>
<feature type="chain" id="PRO_5015190808" evidence="6">
    <location>
        <begin position="23"/>
        <end position="450"/>
    </location>
</feature>
<keyword evidence="9" id="KW-1185">Reference proteome</keyword>
<dbReference type="FunFam" id="2.40.70.10:FF:000031">
    <property type="entry name" value="Aspartyl protease AED1"/>
    <property type="match status" value="1"/>
</dbReference>
<evidence type="ECO:0000256" key="6">
    <source>
        <dbReference type="SAM" id="SignalP"/>
    </source>
</evidence>
<comment type="similarity">
    <text evidence="1">Belongs to the peptidase A1 family.</text>
</comment>
<proteinExistence type="inferred from homology"/>
<evidence type="ECO:0000259" key="7">
    <source>
        <dbReference type="PROSITE" id="PS51767"/>
    </source>
</evidence>
<dbReference type="Proteomes" id="UP000238479">
    <property type="component" value="Chromosome 3"/>
</dbReference>
<feature type="domain" description="Peptidase A1" evidence="7">
    <location>
        <begin position="82"/>
        <end position="443"/>
    </location>
</feature>
<dbReference type="PANTHER" id="PTHR47967">
    <property type="entry name" value="OS07G0603500 PROTEIN-RELATED"/>
    <property type="match status" value="1"/>
</dbReference>
<name>A0A2P6R656_ROSCH</name>
<dbReference type="EC" id="3.4.23.12" evidence="8"/>
<dbReference type="AlphaFoldDB" id="A0A2P6R656"/>
<dbReference type="Gene3D" id="2.40.70.10">
    <property type="entry name" value="Acid Proteases"/>
    <property type="match status" value="2"/>
</dbReference>
<dbReference type="Gramene" id="PRQ41910">
    <property type="protein sequence ID" value="PRQ41910"/>
    <property type="gene ID" value="RchiOBHm_Chr3g0451881"/>
</dbReference>
<protein>
    <submittedName>
        <fullName evidence="8">Putative nepenthesin</fullName>
        <ecNumber evidence="8">3.4.23.12</ecNumber>
    </submittedName>
</protein>
<dbReference type="GO" id="GO:0006508">
    <property type="term" value="P:proteolysis"/>
    <property type="evidence" value="ECO:0007669"/>
    <property type="project" value="UniProtKB-KW"/>
</dbReference>
<keyword evidence="4 8" id="KW-0378">Hydrolase</keyword>